<dbReference type="InterPro" id="IPR027417">
    <property type="entry name" value="P-loop_NTPase"/>
</dbReference>
<dbReference type="InterPro" id="IPR002789">
    <property type="entry name" value="HerA_central"/>
</dbReference>
<feature type="region of interest" description="Disordered" evidence="5">
    <location>
        <begin position="471"/>
        <end position="523"/>
    </location>
</feature>
<reference evidence="8 9" key="1">
    <citation type="journal article" date="2013" name="Genome Announc.">
        <title>Complete Genome Sequence of the Thermophilic and Facultatively Chemolithoautotrophic Sulfate Reducer Archaeoglobus sulfaticallidus Strain PM70-1T.</title>
        <authorList>
            <person name="Stokke R."/>
            <person name="Hocking W.P."/>
            <person name="Steinsbu B.O."/>
            <person name="Steen I.H."/>
        </authorList>
    </citation>
    <scope>NUCLEOTIDE SEQUENCE [LARGE SCALE GENOMIC DNA]</scope>
    <source>
        <strain evidence="8">PM70-1</strain>
    </source>
</reference>
<comment type="catalytic activity">
    <reaction evidence="3">
        <text>ATP + H2O = ADP + phosphate + H(+)</text>
        <dbReference type="Rhea" id="RHEA:13065"/>
        <dbReference type="ChEBI" id="CHEBI:15377"/>
        <dbReference type="ChEBI" id="CHEBI:15378"/>
        <dbReference type="ChEBI" id="CHEBI:30616"/>
        <dbReference type="ChEBI" id="CHEBI:43474"/>
        <dbReference type="ChEBI" id="CHEBI:456216"/>
        <dbReference type="EC" id="5.6.2.3"/>
    </reaction>
</comment>
<dbReference type="InterPro" id="IPR018538">
    <property type="entry name" value="HerA_barrel_dom"/>
</dbReference>
<dbReference type="PANTHER" id="PTHR42957:SF1">
    <property type="entry name" value="HELICASE MJ1565-RELATED"/>
    <property type="match status" value="1"/>
</dbReference>
<dbReference type="GO" id="GO:0043138">
    <property type="term" value="F:3'-5' DNA helicase activity"/>
    <property type="evidence" value="ECO:0007669"/>
    <property type="project" value="UniProtKB-EC"/>
</dbReference>
<evidence type="ECO:0000256" key="2">
    <source>
        <dbReference type="ARBA" id="ARBA00034617"/>
    </source>
</evidence>
<dbReference type="AlphaFoldDB" id="N0BKH3"/>
<dbReference type="InterPro" id="IPR008571">
    <property type="entry name" value="HerA-like"/>
</dbReference>
<dbReference type="SUPFAM" id="SSF52540">
    <property type="entry name" value="P-loop containing nucleoside triphosphate hydrolases"/>
    <property type="match status" value="1"/>
</dbReference>
<dbReference type="OrthoDB" id="107033at2157"/>
<feature type="compositionally biased region" description="Basic residues" evidence="5">
    <location>
        <begin position="509"/>
        <end position="523"/>
    </location>
</feature>
<evidence type="ECO:0000256" key="3">
    <source>
        <dbReference type="ARBA" id="ARBA00048954"/>
    </source>
</evidence>
<comment type="catalytic activity">
    <reaction evidence="4">
        <text>ATP + H2O = ADP + phosphate + H(+)</text>
        <dbReference type="Rhea" id="RHEA:13065"/>
        <dbReference type="ChEBI" id="CHEBI:15377"/>
        <dbReference type="ChEBI" id="CHEBI:15378"/>
        <dbReference type="ChEBI" id="CHEBI:30616"/>
        <dbReference type="ChEBI" id="CHEBI:43474"/>
        <dbReference type="ChEBI" id="CHEBI:456216"/>
        <dbReference type="EC" id="5.6.2.4"/>
    </reaction>
</comment>
<name>N0BKH3_9EURY</name>
<dbReference type="Pfam" id="PF01935">
    <property type="entry name" value="DUF87"/>
    <property type="match status" value="1"/>
</dbReference>
<comment type="similarity">
    <text evidence="1">Belongs to the HerA family.</text>
</comment>
<evidence type="ECO:0000256" key="1">
    <source>
        <dbReference type="ARBA" id="ARBA00007816"/>
    </source>
</evidence>
<keyword evidence="9" id="KW-1185">Reference proteome</keyword>
<dbReference type="eggNOG" id="arCOG00280">
    <property type="taxonomic scope" value="Archaea"/>
</dbReference>
<feature type="domain" description="Helicase HerA central" evidence="6">
    <location>
        <begin position="121"/>
        <end position="338"/>
    </location>
</feature>
<dbReference type="GO" id="GO:0043139">
    <property type="term" value="F:5'-3' DNA helicase activity"/>
    <property type="evidence" value="ECO:0007669"/>
    <property type="project" value="UniProtKB-EC"/>
</dbReference>
<gene>
    <name evidence="8" type="ORF">Asulf_00667</name>
</gene>
<dbReference type="KEGG" id="ast:Asulf_00667"/>
<evidence type="ECO:0000313" key="8">
    <source>
        <dbReference type="EMBL" id="AGK60685.1"/>
    </source>
</evidence>
<dbReference type="EMBL" id="CP005290">
    <property type="protein sequence ID" value="AGK60685.1"/>
    <property type="molecule type" value="Genomic_DNA"/>
</dbReference>
<proteinExistence type="inferred from homology"/>
<dbReference type="CDD" id="cd01127">
    <property type="entry name" value="TrwB_TraG_TraD_VirD4"/>
    <property type="match status" value="1"/>
</dbReference>
<comment type="catalytic activity">
    <reaction evidence="2">
        <text>Couples ATP hydrolysis with the unwinding of duplex DNA by translocating in the 3'-5' direction.</text>
        <dbReference type="EC" id="5.6.2.4"/>
    </reaction>
</comment>
<dbReference type="Pfam" id="PF09378">
    <property type="entry name" value="HAS-barrel"/>
    <property type="match status" value="1"/>
</dbReference>
<dbReference type="Gene3D" id="3.40.50.300">
    <property type="entry name" value="P-loop containing nucleotide triphosphate hydrolases"/>
    <property type="match status" value="2"/>
</dbReference>
<dbReference type="GeneID" id="15392310"/>
<evidence type="ECO:0000256" key="4">
    <source>
        <dbReference type="ARBA" id="ARBA00048988"/>
    </source>
</evidence>
<accession>N0BKH3</accession>
<evidence type="ECO:0000259" key="7">
    <source>
        <dbReference type="Pfam" id="PF09378"/>
    </source>
</evidence>
<evidence type="ECO:0000256" key="5">
    <source>
        <dbReference type="SAM" id="MobiDB-lite"/>
    </source>
</evidence>
<dbReference type="PANTHER" id="PTHR42957">
    <property type="entry name" value="HELICASE MJ1565-RELATED"/>
    <property type="match status" value="1"/>
</dbReference>
<feature type="compositionally biased region" description="Basic and acidic residues" evidence="5">
    <location>
        <begin position="488"/>
        <end position="508"/>
    </location>
</feature>
<dbReference type="RefSeq" id="WP_015590284.1">
    <property type="nucleotide sequence ID" value="NC_021169.1"/>
</dbReference>
<evidence type="ECO:0000259" key="6">
    <source>
        <dbReference type="Pfam" id="PF01935"/>
    </source>
</evidence>
<dbReference type="STRING" id="387631.Asulf_00667"/>
<dbReference type="Proteomes" id="UP000013307">
    <property type="component" value="Chromosome"/>
</dbReference>
<evidence type="ECO:0000313" key="9">
    <source>
        <dbReference type="Proteomes" id="UP000013307"/>
    </source>
</evidence>
<organism evidence="8 9">
    <name type="scientific">Archaeoglobus sulfaticallidus PM70-1</name>
    <dbReference type="NCBI Taxonomy" id="387631"/>
    <lineage>
        <taxon>Archaea</taxon>
        <taxon>Methanobacteriati</taxon>
        <taxon>Methanobacteriota</taxon>
        <taxon>Archaeoglobi</taxon>
        <taxon>Archaeoglobales</taxon>
        <taxon>Archaeoglobaceae</taxon>
        <taxon>Archaeoglobus</taxon>
    </lineage>
</organism>
<feature type="domain" description="Helicase HerA barrel" evidence="7">
    <location>
        <begin position="5"/>
        <end position="82"/>
    </location>
</feature>
<sequence>MKGLVGRIYGNAGSTEFNFVVLEPKEVKRTDYIKVWNDSEGWVVAQVLDVIASTDLKETDVLKGRDAEREIYIAKAYVIGKRDENGLLRVPKTPFVPGENVFKAEKELIVDVLGLEKDGIYLGLIEDTDIRVNLDVNSLVQKHCCILAKTGSGKSYTAGVIIEELIERGVPLFIIDPHGEYASLKEPNRDEEEKMKIYGISPKGYGNKVRVYVPPNSPFANRADGILRLDGLNLSAEEIIELAGITNTTQQALLYQALKNLKGQEYTIEDIIDEVEQIKHSAKVALLGSLEKILESGLFGRDSTPVDILLQKERAIVLDMRGTPPEHQDLIVSRVCAKLFELRKREEVPPGMIVIEEAHNFIPERGMGKAVSTQVLRTIASEGRKFGLGLLVISQRPARVDKNVISQCNTQIILRVTNPNDLNAIKKGVEGLTAEMVDEIKRLPPGTALVVNPELENPIIVNIRTRKSRHGGASVSVVKGTEKKKRTERTAKVRDVKDKKEAKKEKKDSKKKSRKGFLRRMFG</sequence>
<protein>
    <submittedName>
        <fullName evidence="8">Putative ATPase</fullName>
    </submittedName>
</protein>
<dbReference type="HOGENOM" id="CLU_023842_2_0_2"/>